<feature type="region of interest" description="Disordered" evidence="1">
    <location>
        <begin position="34"/>
        <end position="73"/>
    </location>
</feature>
<dbReference type="AlphaFoldDB" id="A0A0P1BIG7"/>
<feature type="signal peptide" evidence="2">
    <location>
        <begin position="1"/>
        <end position="20"/>
    </location>
</feature>
<evidence type="ECO:0000256" key="2">
    <source>
        <dbReference type="SAM" id="SignalP"/>
    </source>
</evidence>
<keyword evidence="2" id="KW-0732">Signal</keyword>
<dbReference type="Proteomes" id="UP000054845">
    <property type="component" value="Unassembled WGS sequence"/>
</dbReference>
<protein>
    <submittedName>
        <fullName evidence="3">Uncharacterized protein</fullName>
    </submittedName>
</protein>
<reference evidence="3 4" key="1">
    <citation type="submission" date="2014-09" db="EMBL/GenBank/DDBJ databases">
        <authorList>
            <person name="Magalhaes I.L.F."/>
            <person name="Oliveira U."/>
            <person name="Santos F.R."/>
            <person name="Vidigal T.H.D.A."/>
            <person name="Brescovit A.D."/>
            <person name="Santos A.J."/>
        </authorList>
    </citation>
    <scope>NUCLEOTIDE SEQUENCE [LARGE SCALE GENOMIC DNA]</scope>
</reference>
<feature type="region of interest" description="Disordered" evidence="1">
    <location>
        <begin position="144"/>
        <end position="167"/>
    </location>
</feature>
<accession>A0A0P1BIG7</accession>
<dbReference type="EMBL" id="CCYA01000273">
    <property type="protein sequence ID" value="CEH15996.1"/>
    <property type="molecule type" value="Genomic_DNA"/>
</dbReference>
<dbReference type="OrthoDB" id="10586829at2759"/>
<name>A0A0P1BIG7_9BASI</name>
<sequence>MKLSFALLLLAATLATTTLAAPITIYRNGNTEKPMTGQGVRTKDVFPNIPKNDQTKVDPGKNIPAQAPADKPELDCGISCNRDRQNIPPKNQWQLDTDKLPGTGFKATQDGGQPGHAPGHVSLKSEKDMSAKEYREKFEALPWEKAPPQTRGPARRDVTTRGQASALFDGGRQQARMLQARDAAGAPYWLIVEA</sequence>
<evidence type="ECO:0000256" key="1">
    <source>
        <dbReference type="SAM" id="MobiDB-lite"/>
    </source>
</evidence>
<evidence type="ECO:0000313" key="3">
    <source>
        <dbReference type="EMBL" id="CEH15996.1"/>
    </source>
</evidence>
<feature type="chain" id="PRO_5006059548" evidence="2">
    <location>
        <begin position="21"/>
        <end position="194"/>
    </location>
</feature>
<evidence type="ECO:0000313" key="4">
    <source>
        <dbReference type="Proteomes" id="UP000054845"/>
    </source>
</evidence>
<keyword evidence="4" id="KW-1185">Reference proteome</keyword>
<feature type="region of interest" description="Disordered" evidence="1">
    <location>
        <begin position="101"/>
        <end position="126"/>
    </location>
</feature>
<proteinExistence type="predicted"/>
<organism evidence="3 4">
    <name type="scientific">Ceraceosorus bombacis</name>
    <dbReference type="NCBI Taxonomy" id="401625"/>
    <lineage>
        <taxon>Eukaryota</taxon>
        <taxon>Fungi</taxon>
        <taxon>Dikarya</taxon>
        <taxon>Basidiomycota</taxon>
        <taxon>Ustilaginomycotina</taxon>
        <taxon>Exobasidiomycetes</taxon>
        <taxon>Ceraceosorales</taxon>
        <taxon>Ceraceosoraceae</taxon>
        <taxon>Ceraceosorus</taxon>
    </lineage>
</organism>